<evidence type="ECO:0008006" key="3">
    <source>
        <dbReference type="Google" id="ProtNLM"/>
    </source>
</evidence>
<organism evidence="1 2">
    <name type="scientific">Achromobacter kerstersii</name>
    <dbReference type="NCBI Taxonomy" id="1353890"/>
    <lineage>
        <taxon>Bacteria</taxon>
        <taxon>Pseudomonadati</taxon>
        <taxon>Pseudomonadota</taxon>
        <taxon>Betaproteobacteria</taxon>
        <taxon>Burkholderiales</taxon>
        <taxon>Alcaligenaceae</taxon>
        <taxon>Achromobacter</taxon>
    </lineage>
</organism>
<protein>
    <recommendedName>
        <fullName evidence="3">Glutaredoxin domain-containing protein</fullName>
    </recommendedName>
</protein>
<evidence type="ECO:0000313" key="1">
    <source>
        <dbReference type="EMBL" id="CAB3743679.1"/>
    </source>
</evidence>
<dbReference type="Proteomes" id="UP000494269">
    <property type="component" value="Unassembled WGS sequence"/>
</dbReference>
<evidence type="ECO:0000313" key="2">
    <source>
        <dbReference type="Proteomes" id="UP000494269"/>
    </source>
</evidence>
<dbReference type="Gene3D" id="3.40.30.10">
    <property type="entry name" value="Glutaredoxin"/>
    <property type="match status" value="1"/>
</dbReference>
<keyword evidence="2" id="KW-1185">Reference proteome</keyword>
<gene>
    <name evidence="1" type="ORF">LMG3441_06029</name>
</gene>
<dbReference type="AlphaFoldDB" id="A0A6S7AQJ7"/>
<name>A0A6S7AQJ7_9BURK</name>
<sequence length="140" mass="15548">MSCDVVLYTHLACVQCELSKDDLAARGIDFTERSAADFAQALAAKGYDTAPVLAVAIENELVTWQGHRPDMIELLADLFDLGPVSARGLRDRESADEAVVTRIQVMEEIGRHQLNAQEFFADCGNHPLYRGHVLLEWLGY</sequence>
<reference evidence="1 2" key="1">
    <citation type="submission" date="2020-04" db="EMBL/GenBank/DDBJ databases">
        <authorList>
            <person name="De Canck E."/>
        </authorList>
    </citation>
    <scope>NUCLEOTIDE SEQUENCE [LARGE SCALE GENOMIC DNA]</scope>
    <source>
        <strain evidence="1 2">LMG 3441</strain>
    </source>
</reference>
<dbReference type="EMBL" id="CADIJQ010000018">
    <property type="protein sequence ID" value="CAB3743679.1"/>
    <property type="molecule type" value="Genomic_DNA"/>
</dbReference>
<accession>A0A6S7AQJ7</accession>
<dbReference type="RefSeq" id="WP_175171940.1">
    <property type="nucleotide sequence ID" value="NZ_CADIJQ010000018.1"/>
</dbReference>
<proteinExistence type="predicted"/>